<gene>
    <name evidence="9" type="ORF">ISN26_04175</name>
</gene>
<dbReference type="AlphaFoldDB" id="A0A930UF51"/>
<keyword evidence="7" id="KW-0472">Membrane</keyword>
<evidence type="ECO:0000256" key="4">
    <source>
        <dbReference type="ARBA" id="ARBA00022801"/>
    </source>
</evidence>
<evidence type="ECO:0000256" key="5">
    <source>
        <dbReference type="ARBA" id="ARBA00022833"/>
    </source>
</evidence>
<keyword evidence="3" id="KW-0479">Metal-binding</keyword>
<dbReference type="GO" id="GO:0004222">
    <property type="term" value="F:metalloendopeptidase activity"/>
    <property type="evidence" value="ECO:0007669"/>
    <property type="project" value="TreeGrafter"/>
</dbReference>
<keyword evidence="2" id="KW-0645">Protease</keyword>
<dbReference type="CDD" id="cd12797">
    <property type="entry name" value="M23_peptidase"/>
    <property type="match status" value="1"/>
</dbReference>
<dbReference type="Gene3D" id="3.10.450.350">
    <property type="match status" value="2"/>
</dbReference>
<keyword evidence="4" id="KW-0378">Hydrolase</keyword>
<evidence type="ECO:0000313" key="10">
    <source>
        <dbReference type="Proteomes" id="UP000604381"/>
    </source>
</evidence>
<evidence type="ECO:0000256" key="7">
    <source>
        <dbReference type="SAM" id="Phobius"/>
    </source>
</evidence>
<dbReference type="InterPro" id="IPR050570">
    <property type="entry name" value="Cell_wall_metabolism_enzyme"/>
</dbReference>
<dbReference type="Gene3D" id="2.70.70.10">
    <property type="entry name" value="Glucose Permease (Domain IIA)"/>
    <property type="match status" value="1"/>
</dbReference>
<name>A0A930UF51_9GAMM</name>
<evidence type="ECO:0000256" key="2">
    <source>
        <dbReference type="ARBA" id="ARBA00022670"/>
    </source>
</evidence>
<feature type="domain" description="M23ase beta-sheet core" evidence="8">
    <location>
        <begin position="329"/>
        <end position="426"/>
    </location>
</feature>
<evidence type="ECO:0000313" key="9">
    <source>
        <dbReference type="EMBL" id="MBF2735267.1"/>
    </source>
</evidence>
<proteinExistence type="predicted"/>
<evidence type="ECO:0000259" key="8">
    <source>
        <dbReference type="Pfam" id="PF01551"/>
    </source>
</evidence>
<dbReference type="InterPro" id="IPR011055">
    <property type="entry name" value="Dup_hybrid_motif"/>
</dbReference>
<sequence>MPLPRLPRQLRDHLAEQAQSLWALGFVLAAALFSLALAPAQEEASGFEAYFEDLLAEPDYGPAYPSAYAPQERPLALDLPFAEEDAAAAAAAEPPVPAAEKEEWLSYTIARRDTLGGILRKIKADDEAFAYLVTLRMQSYNKLHPRKQIDYRMDDAGRLAALRYKLSPELHFNFVRSPDGTMSASEDVPQLASRRVSGLAAITPDTPSIYQAFVNAGIPDLMINKVADVLETRVDFVREIRDGDSIAIYYEQLYDADGDYAGPGQLYGVHLINQGVSKIGLLNPADGSYYTEKGENSQRAFLLSPLKFTRISSRYSLRRFHPVLKKWRAHRGVDFAAPTGTPIRATGDGVIEFVGTKGGYGKVVSIRHYGGKYTTLYAHMSRYAQGMRGGVQVLQGDVIGYVGSTGLSTGPHLHYEFRIDGVHVDPLSAKVPVVKPSLTAEQLRAFATATAEAQRALGIEVTIEEAAAAAGEEG</sequence>
<dbReference type="PANTHER" id="PTHR21666:SF288">
    <property type="entry name" value="CELL DIVISION PROTEIN YTFB"/>
    <property type="match status" value="1"/>
</dbReference>
<keyword evidence="5" id="KW-0862">Zinc</keyword>
<evidence type="ECO:0000256" key="1">
    <source>
        <dbReference type="ARBA" id="ARBA00001947"/>
    </source>
</evidence>
<reference evidence="9" key="1">
    <citation type="submission" date="2020-10" db="EMBL/GenBank/DDBJ databases">
        <title>An improved Amphimedon queenslandica hologenome assembly reveals how three proteobacterial symbionts can extend the metabolic phenotypic of their marine sponge host.</title>
        <authorList>
            <person name="Degnan B."/>
            <person name="Degnan S."/>
            <person name="Xiang X."/>
        </authorList>
    </citation>
    <scope>NUCLEOTIDE SEQUENCE</scope>
    <source>
        <strain evidence="9">AqS2</strain>
    </source>
</reference>
<evidence type="ECO:0000256" key="3">
    <source>
        <dbReference type="ARBA" id="ARBA00022723"/>
    </source>
</evidence>
<keyword evidence="10" id="KW-1185">Reference proteome</keyword>
<organism evidence="9 10">
    <name type="scientific">Candidatus Amphirhobacter heronislandensis</name>
    <dbReference type="NCBI Taxonomy" id="1732024"/>
    <lineage>
        <taxon>Bacteria</taxon>
        <taxon>Pseudomonadati</taxon>
        <taxon>Pseudomonadota</taxon>
        <taxon>Gammaproteobacteria</taxon>
        <taxon>Candidatus Tethybacterales</taxon>
        <taxon>Candidatus Tethybacteraceae</taxon>
        <taxon>Candidatus Amphirhobacter</taxon>
    </lineage>
</organism>
<dbReference type="PANTHER" id="PTHR21666">
    <property type="entry name" value="PEPTIDASE-RELATED"/>
    <property type="match status" value="1"/>
</dbReference>
<accession>A0A930UF51</accession>
<feature type="transmembrane region" description="Helical" evidence="7">
    <location>
        <begin position="21"/>
        <end position="40"/>
    </location>
</feature>
<keyword evidence="6" id="KW-0482">Metalloprotease</keyword>
<dbReference type="EMBL" id="JADHEI010000033">
    <property type="protein sequence ID" value="MBF2735267.1"/>
    <property type="molecule type" value="Genomic_DNA"/>
</dbReference>
<dbReference type="FunFam" id="2.70.70.10:FF:000002">
    <property type="entry name" value="Murein DD-endopeptidase MepM"/>
    <property type="match status" value="1"/>
</dbReference>
<dbReference type="GO" id="GO:0006508">
    <property type="term" value="P:proteolysis"/>
    <property type="evidence" value="ECO:0007669"/>
    <property type="project" value="UniProtKB-KW"/>
</dbReference>
<dbReference type="Pfam" id="PF01551">
    <property type="entry name" value="Peptidase_M23"/>
    <property type="match status" value="1"/>
</dbReference>
<evidence type="ECO:0000256" key="6">
    <source>
        <dbReference type="ARBA" id="ARBA00023049"/>
    </source>
</evidence>
<dbReference type="GO" id="GO:0046872">
    <property type="term" value="F:metal ion binding"/>
    <property type="evidence" value="ECO:0007669"/>
    <property type="project" value="UniProtKB-KW"/>
</dbReference>
<protein>
    <submittedName>
        <fullName evidence="9">M23 family metallopeptidase</fullName>
    </submittedName>
</protein>
<dbReference type="Proteomes" id="UP000604381">
    <property type="component" value="Unassembled WGS sequence"/>
</dbReference>
<keyword evidence="7" id="KW-1133">Transmembrane helix</keyword>
<dbReference type="InterPro" id="IPR016047">
    <property type="entry name" value="M23ase_b-sheet_dom"/>
</dbReference>
<keyword evidence="7" id="KW-0812">Transmembrane</keyword>
<comment type="cofactor">
    <cofactor evidence="1">
        <name>Zn(2+)</name>
        <dbReference type="ChEBI" id="CHEBI:29105"/>
    </cofactor>
</comment>
<comment type="caution">
    <text evidence="9">The sequence shown here is derived from an EMBL/GenBank/DDBJ whole genome shotgun (WGS) entry which is preliminary data.</text>
</comment>
<dbReference type="SUPFAM" id="SSF51261">
    <property type="entry name" value="Duplicated hybrid motif"/>
    <property type="match status" value="1"/>
</dbReference>